<dbReference type="PANTHER" id="PTHR44665:SF1">
    <property type="entry name" value="DNAJ HOMOLOG SUBFAMILY C MEMBER 14"/>
    <property type="match status" value="1"/>
</dbReference>
<dbReference type="Proteomes" id="UP000694388">
    <property type="component" value="Unplaced"/>
</dbReference>
<keyword evidence="4" id="KW-1185">Reference proteome</keyword>
<accession>A0A8C4X0K7</accession>
<protein>
    <recommendedName>
        <fullName evidence="2">Cleavage inducing molecular chaperone Jiv domain-containing protein</fullName>
    </recommendedName>
</protein>
<dbReference type="GeneTree" id="ENSGT00940000155637"/>
<dbReference type="PANTHER" id="PTHR44665">
    <property type="entry name" value="DNAJ HOMOLOG SUBFAMILY C MEMBER 14"/>
    <property type="match status" value="1"/>
</dbReference>
<evidence type="ECO:0000313" key="3">
    <source>
        <dbReference type="Ensembl" id="ENSEBUP00000023910.1"/>
    </source>
</evidence>
<organism evidence="3 4">
    <name type="scientific">Eptatretus burgeri</name>
    <name type="common">Inshore hagfish</name>
    <dbReference type="NCBI Taxonomy" id="7764"/>
    <lineage>
        <taxon>Eukaryota</taxon>
        <taxon>Metazoa</taxon>
        <taxon>Chordata</taxon>
        <taxon>Craniata</taxon>
        <taxon>Vertebrata</taxon>
        <taxon>Cyclostomata</taxon>
        <taxon>Myxini</taxon>
        <taxon>Myxiniformes</taxon>
        <taxon>Myxinidae</taxon>
        <taxon>Eptatretinae</taxon>
        <taxon>Eptatretus</taxon>
    </lineage>
</organism>
<feature type="domain" description="Cleavage inducing molecular chaperone Jiv" evidence="2">
    <location>
        <begin position="36"/>
        <end position="103"/>
    </location>
</feature>
<dbReference type="Ensembl" id="ENSEBUT00000024486.1">
    <property type="protein sequence ID" value="ENSEBUP00000023910.1"/>
    <property type="gene ID" value="ENSEBUG00000014729.1"/>
</dbReference>
<name>A0A8C4X0K7_EPTBU</name>
<dbReference type="InterPro" id="IPR052317">
    <property type="entry name" value="Viral_replicn-host_int_reg"/>
</dbReference>
<dbReference type="InterPro" id="IPR032843">
    <property type="entry name" value="Jiv"/>
</dbReference>
<dbReference type="AlphaFoldDB" id="A0A8C4X0K7"/>
<evidence type="ECO:0000256" key="1">
    <source>
        <dbReference type="SAM" id="MobiDB-lite"/>
    </source>
</evidence>
<evidence type="ECO:0000259" key="2">
    <source>
        <dbReference type="Pfam" id="PF14901"/>
    </source>
</evidence>
<proteinExistence type="predicted"/>
<feature type="region of interest" description="Disordered" evidence="1">
    <location>
        <begin position="109"/>
        <end position="142"/>
    </location>
</feature>
<dbReference type="Pfam" id="PF14901">
    <property type="entry name" value="Jiv90"/>
    <property type="match status" value="1"/>
</dbReference>
<reference evidence="3" key="2">
    <citation type="submission" date="2025-09" db="UniProtKB">
        <authorList>
            <consortium name="Ensembl"/>
        </authorList>
    </citation>
    <scope>IDENTIFICATION</scope>
</reference>
<evidence type="ECO:0000313" key="4">
    <source>
        <dbReference type="Proteomes" id="UP000694388"/>
    </source>
</evidence>
<reference evidence="3" key="1">
    <citation type="submission" date="2025-08" db="UniProtKB">
        <authorList>
            <consortium name="Ensembl"/>
        </authorList>
    </citation>
    <scope>IDENTIFICATION</scope>
</reference>
<sequence>MFVYLLHLSKQETEDKLRKAMNDFMMKLQKDIDEAVNTMSCVKCGGKHKRYKVERTVWAGRYCTRCDALHGAVEGDLWAESSMLGFKITFYALMDGHIYDVTGQLWKEHPKNDASEPSTSNGQKAKPHLIPSPIQHSQHHHLRQDHLTQMIPLLYNSSTSFPSTLPETETRSKAR</sequence>